<proteinExistence type="predicted"/>
<dbReference type="EMBL" id="MT143359">
    <property type="protein sequence ID" value="QJA95970.1"/>
    <property type="molecule type" value="Genomic_DNA"/>
</dbReference>
<organism evidence="1">
    <name type="scientific">viral metagenome</name>
    <dbReference type="NCBI Taxonomy" id="1070528"/>
    <lineage>
        <taxon>unclassified sequences</taxon>
        <taxon>metagenomes</taxon>
        <taxon>organismal metagenomes</taxon>
    </lineage>
</organism>
<evidence type="ECO:0008006" key="2">
    <source>
        <dbReference type="Google" id="ProtNLM"/>
    </source>
</evidence>
<dbReference type="AlphaFoldDB" id="A0A6M3LM07"/>
<accession>A0A6M3LM07</accession>
<gene>
    <name evidence="1" type="ORF">MM415B05039_0006</name>
</gene>
<reference evidence="1" key="1">
    <citation type="submission" date="2020-03" db="EMBL/GenBank/DDBJ databases">
        <title>The deep terrestrial virosphere.</title>
        <authorList>
            <person name="Holmfeldt K."/>
            <person name="Nilsson E."/>
            <person name="Simone D."/>
            <person name="Lopez-Fernandez M."/>
            <person name="Wu X."/>
            <person name="de Brujin I."/>
            <person name="Lundin D."/>
            <person name="Andersson A."/>
            <person name="Bertilsson S."/>
            <person name="Dopson M."/>
        </authorList>
    </citation>
    <scope>NUCLEOTIDE SEQUENCE</scope>
    <source>
        <strain evidence="1">MM415B05039</strain>
    </source>
</reference>
<name>A0A6M3LM07_9ZZZZ</name>
<sequence length="144" mass="15215">MGKHALNAATVYIGATSVDLSDFVESIEFTVGVGSAAFTAMQDGWEDHLPNQVKRWSVRLNMYQSYDTSETYRVLQAALSTNTTFPMFAKATTEAVSATNPGFTGSVIFDGDFAQISGAVGDAHKLSVSLKGAGTLSFITSATA</sequence>
<protein>
    <recommendedName>
        <fullName evidence="2">Tail protein</fullName>
    </recommendedName>
</protein>
<evidence type="ECO:0000313" key="1">
    <source>
        <dbReference type="EMBL" id="QJA95970.1"/>
    </source>
</evidence>